<evidence type="ECO:0000259" key="3">
    <source>
        <dbReference type="PROSITE" id="PS50111"/>
    </source>
</evidence>
<dbReference type="EMBL" id="VTER01000017">
    <property type="protein sequence ID" value="TYS41895.1"/>
    <property type="molecule type" value="Genomic_DNA"/>
</dbReference>
<dbReference type="PANTHER" id="PTHR32089">
    <property type="entry name" value="METHYL-ACCEPTING CHEMOTAXIS PROTEIN MCPB"/>
    <property type="match status" value="1"/>
</dbReference>
<dbReference type="SMART" id="SM00283">
    <property type="entry name" value="MA"/>
    <property type="match status" value="1"/>
</dbReference>
<dbReference type="PANTHER" id="PTHR32089:SF112">
    <property type="entry name" value="LYSOZYME-LIKE PROTEIN-RELATED"/>
    <property type="match status" value="1"/>
</dbReference>
<dbReference type="Proteomes" id="UP000322139">
    <property type="component" value="Unassembled WGS sequence"/>
</dbReference>
<comment type="caution">
    <text evidence="5">The sequence shown here is derived from an EMBL/GenBank/DDBJ whole genome shotgun (WGS) entry which is preliminary data.</text>
</comment>
<dbReference type="SUPFAM" id="SSF55785">
    <property type="entry name" value="PYP-like sensor domain (PAS domain)"/>
    <property type="match status" value="1"/>
</dbReference>
<name>A0A5D4QS86_9BACI</name>
<proteinExistence type="predicted"/>
<gene>
    <name evidence="5" type="ORF">FZD51_23530</name>
</gene>
<dbReference type="SMART" id="SM00086">
    <property type="entry name" value="PAC"/>
    <property type="match status" value="1"/>
</dbReference>
<evidence type="ECO:0000256" key="2">
    <source>
        <dbReference type="PROSITE-ProRule" id="PRU00284"/>
    </source>
</evidence>
<dbReference type="Pfam" id="PF08448">
    <property type="entry name" value="PAS_4"/>
    <property type="match status" value="1"/>
</dbReference>
<dbReference type="InterPro" id="IPR035965">
    <property type="entry name" value="PAS-like_dom_sf"/>
</dbReference>
<reference evidence="5 6" key="1">
    <citation type="submission" date="2019-08" db="EMBL/GenBank/DDBJ databases">
        <title>Bacillus genomes from the desert of Cuatro Cienegas, Coahuila.</title>
        <authorList>
            <person name="Olmedo-Alvarez G."/>
        </authorList>
    </citation>
    <scope>NUCLEOTIDE SEQUENCE [LARGE SCALE GENOMIC DNA]</scope>
    <source>
        <strain evidence="5 6">CH446_14T</strain>
    </source>
</reference>
<evidence type="ECO:0000259" key="4">
    <source>
        <dbReference type="PROSITE" id="PS50113"/>
    </source>
</evidence>
<feature type="domain" description="PAC" evidence="4">
    <location>
        <begin position="89"/>
        <end position="143"/>
    </location>
</feature>
<dbReference type="Gene3D" id="3.30.450.20">
    <property type="entry name" value="PAS domain"/>
    <property type="match status" value="1"/>
</dbReference>
<dbReference type="InterPro" id="IPR013656">
    <property type="entry name" value="PAS_4"/>
</dbReference>
<dbReference type="InterPro" id="IPR001610">
    <property type="entry name" value="PAC"/>
</dbReference>
<dbReference type="AlphaFoldDB" id="A0A5D4QS86"/>
<dbReference type="Gene3D" id="1.10.287.950">
    <property type="entry name" value="Methyl-accepting chemotaxis protein"/>
    <property type="match status" value="1"/>
</dbReference>
<dbReference type="InterPro" id="IPR004089">
    <property type="entry name" value="MCPsignal_dom"/>
</dbReference>
<dbReference type="GO" id="GO:0007165">
    <property type="term" value="P:signal transduction"/>
    <property type="evidence" value="ECO:0007669"/>
    <property type="project" value="UniProtKB-KW"/>
</dbReference>
<accession>A0A5D4QS86</accession>
<dbReference type="InterPro" id="IPR000014">
    <property type="entry name" value="PAS"/>
</dbReference>
<protein>
    <submittedName>
        <fullName evidence="5">PAS domain S-box protein</fullName>
    </submittedName>
</protein>
<sequence length="311" mass="34165">MTLTVPANKIPSTLQVLDEGAVLAAIERSHAMIEFSPQGTVLWANHNFASTMEYDVNEMKGMHHRRFCTDEFASSPAYSVLWKNLRSGKSFQEKIQRVTKRGNLIWLEATYTPVRDEEGNVIAVVKLATNINERESNTVAIANELQNMAGELLNRAELGITRSEEAAEASEKLAGDSRENLKMLDTLKTQALSIGDIVKTIREIAAQTNLLALNAAIEAARAGEHGRGFNVVAGEVRKLATMVQESIGEVNAHIEGISGEVKNISEATRQSRDGIEKSRLLNEQSMAEFKGIESAARSLDSRAKAFKDILK</sequence>
<evidence type="ECO:0000256" key="1">
    <source>
        <dbReference type="ARBA" id="ARBA00023224"/>
    </source>
</evidence>
<dbReference type="PROSITE" id="PS50111">
    <property type="entry name" value="CHEMOTAXIS_TRANSDUC_2"/>
    <property type="match status" value="1"/>
</dbReference>
<dbReference type="SUPFAM" id="SSF58104">
    <property type="entry name" value="Methyl-accepting chemotaxis protein (MCP) signaling domain"/>
    <property type="match status" value="1"/>
</dbReference>
<evidence type="ECO:0000313" key="6">
    <source>
        <dbReference type="Proteomes" id="UP000322139"/>
    </source>
</evidence>
<dbReference type="NCBIfam" id="TIGR00229">
    <property type="entry name" value="sensory_box"/>
    <property type="match status" value="1"/>
</dbReference>
<dbReference type="PROSITE" id="PS50113">
    <property type="entry name" value="PAC"/>
    <property type="match status" value="1"/>
</dbReference>
<dbReference type="GO" id="GO:0016020">
    <property type="term" value="C:membrane"/>
    <property type="evidence" value="ECO:0007669"/>
    <property type="project" value="InterPro"/>
</dbReference>
<feature type="domain" description="Methyl-accepting transducer" evidence="3">
    <location>
        <begin position="136"/>
        <end position="311"/>
    </location>
</feature>
<evidence type="ECO:0000313" key="5">
    <source>
        <dbReference type="EMBL" id="TYS41895.1"/>
    </source>
</evidence>
<keyword evidence="1 2" id="KW-0807">Transducer</keyword>
<dbReference type="Pfam" id="PF00015">
    <property type="entry name" value="MCPsignal"/>
    <property type="match status" value="1"/>
</dbReference>
<dbReference type="InterPro" id="IPR000700">
    <property type="entry name" value="PAS-assoc_C"/>
</dbReference>
<organism evidence="5 6">
    <name type="scientific">Bacillus infantis</name>
    <dbReference type="NCBI Taxonomy" id="324767"/>
    <lineage>
        <taxon>Bacteria</taxon>
        <taxon>Bacillati</taxon>
        <taxon>Bacillota</taxon>
        <taxon>Bacilli</taxon>
        <taxon>Bacillales</taxon>
        <taxon>Bacillaceae</taxon>
        <taxon>Bacillus</taxon>
    </lineage>
</organism>